<dbReference type="InterPro" id="IPR018392">
    <property type="entry name" value="LysM"/>
</dbReference>
<dbReference type="SMART" id="SM00257">
    <property type="entry name" value="LysM"/>
    <property type="match status" value="9"/>
</dbReference>
<protein>
    <submittedName>
        <fullName evidence="3">LysM peptidoglycan-binding domain-containing protein</fullName>
    </submittedName>
</protein>
<sequence length="818" mass="89383">MENKRMETRQERIAKLKRMRAYQRNSKWIGATFAVSLTAVSMFGQPEEAKACDCATSYTVKKGDTIYSLAEKYQVSVEQLKSKNGFTSDTLYVGQQITVPTLDENNQPLHLQGVEEESDNSENTIINKEPEQKVEQSAKLKEKETPSTPPQVTMANPTEKVDTRSTTEKIEKPIQQTMPQQAGKNGSVIHTVQSGDSLWKIANKYGTTIEQIRKDNNLKSDALTIGQKLIINQKGAPTKPGSGQKPVETPKPKPPANSASTVTHIVQSGDSLWKIANKYGTTIEQIRKDNNLKSDALTIGQKLIINQKGTPAKPGSGQKPVEKPKPKPPANSASTVTHIVQSGDSLWKIANKYGTTIEQIRKDNNLKSDALTIGQKLIINQKGTPAKPGSGQKPVEKPKPKPPANSASTVTHIVQSGDSLWKIANKYGTTIEQIRKDNNLKSDALTIGQKLIINKKGTPTKPGSGQKPVEKPKPKPPANSASTITHIVQSGDSLWKIANKYGTTIEQIRKDNNLKSDALTIGQKLIINKKGTPTKPGSGQKPVEKPKPKPPANNASTVTYIVQSGDSLWKIANKYGTTIEQIRKDNNLKSDALTIGQKLIITPKGKATKTNSGQKLVIHTDKQQTNKKEPGKIPGQQINKKPKEASSNTIIVKNGDSLSLLAKKYNISVEKLMKDNQLTSTTLQAGQKIVIDHDQVTSAKQPSVTYQVKAGDTLYSLADRFNTEVNQLMELNQLQYPIAVIGTNLQIPADHVKRSQGMIVGAIDNTSIEVLIDDKHQALEVSYGSSHNYQSKEGQQVLLTYTKGSADQRPALINVAKI</sequence>
<feature type="region of interest" description="Disordered" evidence="1">
    <location>
        <begin position="622"/>
        <end position="645"/>
    </location>
</feature>
<evidence type="ECO:0000259" key="2">
    <source>
        <dbReference type="PROSITE" id="PS51782"/>
    </source>
</evidence>
<dbReference type="EMBL" id="CP147404">
    <property type="protein sequence ID" value="WXB93618.1"/>
    <property type="molecule type" value="Genomic_DNA"/>
</dbReference>
<feature type="domain" description="LysM" evidence="2">
    <location>
        <begin position="558"/>
        <end position="601"/>
    </location>
</feature>
<accession>A0ABZ2N7K3</accession>
<organism evidence="3 4">
    <name type="scientific">Bacillus kandeliae</name>
    <dbReference type="NCBI Taxonomy" id="3129297"/>
    <lineage>
        <taxon>Bacteria</taxon>
        <taxon>Bacillati</taxon>
        <taxon>Bacillota</taxon>
        <taxon>Bacilli</taxon>
        <taxon>Bacillales</taxon>
        <taxon>Bacillaceae</taxon>
        <taxon>Bacillus</taxon>
    </lineage>
</organism>
<feature type="domain" description="LysM" evidence="2">
    <location>
        <begin position="336"/>
        <end position="379"/>
    </location>
</feature>
<feature type="domain" description="LysM" evidence="2">
    <location>
        <begin position="648"/>
        <end position="691"/>
    </location>
</feature>
<feature type="region of interest" description="Disordered" evidence="1">
    <location>
        <begin position="379"/>
        <end position="409"/>
    </location>
</feature>
<dbReference type="PANTHER" id="PTHR33734">
    <property type="entry name" value="LYSM DOMAIN-CONTAINING GPI-ANCHORED PROTEIN 2"/>
    <property type="match status" value="1"/>
</dbReference>
<gene>
    <name evidence="3" type="ORF">WDJ61_02910</name>
</gene>
<feature type="region of interest" description="Disordered" evidence="1">
    <location>
        <begin position="305"/>
        <end position="336"/>
    </location>
</feature>
<feature type="domain" description="LysM" evidence="2">
    <location>
        <begin position="262"/>
        <end position="305"/>
    </location>
</feature>
<dbReference type="InterPro" id="IPR036779">
    <property type="entry name" value="LysM_dom_sf"/>
</dbReference>
<feature type="compositionally biased region" description="Basic and acidic residues" evidence="1">
    <location>
        <begin position="622"/>
        <end position="631"/>
    </location>
</feature>
<feature type="region of interest" description="Disordered" evidence="1">
    <location>
        <begin position="528"/>
        <end position="555"/>
    </location>
</feature>
<evidence type="ECO:0000313" key="4">
    <source>
        <dbReference type="Proteomes" id="UP001387364"/>
    </source>
</evidence>
<dbReference type="PROSITE" id="PS51782">
    <property type="entry name" value="LYSM"/>
    <property type="match status" value="9"/>
</dbReference>
<dbReference type="Proteomes" id="UP001387364">
    <property type="component" value="Chromosome"/>
</dbReference>
<evidence type="ECO:0000256" key="1">
    <source>
        <dbReference type="SAM" id="MobiDB-lite"/>
    </source>
</evidence>
<keyword evidence="4" id="KW-1185">Reference proteome</keyword>
<name>A0ABZ2N7K3_9BACI</name>
<reference evidence="3 4" key="1">
    <citation type="submission" date="2024-02" db="EMBL/GenBank/DDBJ databases">
        <title>Seven novel Bacillus-like species.</title>
        <authorList>
            <person name="Liu G."/>
        </authorList>
    </citation>
    <scope>NUCLEOTIDE SEQUENCE [LARGE SCALE GENOMIC DNA]</scope>
    <source>
        <strain evidence="3 4">FJAT-52991</strain>
    </source>
</reference>
<feature type="domain" description="LysM" evidence="2">
    <location>
        <begin position="484"/>
        <end position="527"/>
    </location>
</feature>
<dbReference type="CDD" id="cd00118">
    <property type="entry name" value="LysM"/>
    <property type="match status" value="9"/>
</dbReference>
<feature type="domain" description="LysM" evidence="2">
    <location>
        <begin position="704"/>
        <end position="747"/>
    </location>
</feature>
<dbReference type="RefSeq" id="WP_338753009.1">
    <property type="nucleotide sequence ID" value="NZ_CP147404.1"/>
</dbReference>
<feature type="domain" description="LysM" evidence="2">
    <location>
        <begin position="410"/>
        <end position="453"/>
    </location>
</feature>
<dbReference type="PANTHER" id="PTHR33734:SF22">
    <property type="entry name" value="MEMBRANE-BOUND LYTIC MUREIN TRANSGLYCOSYLASE D"/>
    <property type="match status" value="1"/>
</dbReference>
<feature type="region of interest" description="Disordered" evidence="1">
    <location>
        <begin position="233"/>
        <end position="260"/>
    </location>
</feature>
<feature type="region of interest" description="Disordered" evidence="1">
    <location>
        <begin position="454"/>
        <end position="481"/>
    </location>
</feature>
<dbReference type="Gene3D" id="3.10.350.10">
    <property type="entry name" value="LysM domain"/>
    <property type="match status" value="9"/>
</dbReference>
<evidence type="ECO:0000313" key="3">
    <source>
        <dbReference type="EMBL" id="WXB93618.1"/>
    </source>
</evidence>
<feature type="region of interest" description="Disordered" evidence="1">
    <location>
        <begin position="112"/>
        <end position="165"/>
    </location>
</feature>
<feature type="domain" description="LysM" evidence="2">
    <location>
        <begin position="56"/>
        <end position="99"/>
    </location>
</feature>
<proteinExistence type="predicted"/>
<feature type="domain" description="LysM" evidence="2">
    <location>
        <begin position="188"/>
        <end position="231"/>
    </location>
</feature>
<dbReference type="Pfam" id="PF01476">
    <property type="entry name" value="LysM"/>
    <property type="match status" value="9"/>
</dbReference>
<dbReference type="SUPFAM" id="SSF54106">
    <property type="entry name" value="LysM domain"/>
    <property type="match status" value="9"/>
</dbReference>
<feature type="compositionally biased region" description="Basic and acidic residues" evidence="1">
    <location>
        <begin position="128"/>
        <end position="145"/>
    </location>
</feature>